<feature type="region of interest" description="Disordered" evidence="1">
    <location>
        <begin position="1"/>
        <end position="45"/>
    </location>
</feature>
<dbReference type="AlphaFoldDB" id="A0AAX1FK63"/>
<gene>
    <name evidence="2" type="ORF">CP258_03475</name>
</gene>
<dbReference type="Proteomes" id="UP000006465">
    <property type="component" value="Chromosome"/>
</dbReference>
<organism evidence="2 3">
    <name type="scientific">Corynebacterium pseudotuberculosis 258</name>
    <dbReference type="NCBI Taxonomy" id="1168865"/>
    <lineage>
        <taxon>Bacteria</taxon>
        <taxon>Bacillati</taxon>
        <taxon>Actinomycetota</taxon>
        <taxon>Actinomycetes</taxon>
        <taxon>Mycobacteriales</taxon>
        <taxon>Corynebacteriaceae</taxon>
        <taxon>Corynebacterium</taxon>
    </lineage>
</organism>
<sequence>MLERKRRRVFKASPAKDYDRHADSASHNLGAIDSTDDERFVSLDGEPLPLSHADMSFWKEQEPPHYGTQ</sequence>
<reference evidence="2 3" key="1">
    <citation type="journal article" date="2013" name="J. Biotechnol.">
        <title>Genome sequence of Corynebacterium pseudotuberculosis biovar equi strain 258 and prediction of antigenic targets to improve biotechnological vaccine production.</title>
        <authorList>
            <person name="Soares S.C."/>
            <person name="Trost E."/>
            <person name="Ramos R.T."/>
            <person name="Carneiro A.R."/>
            <person name="Santos A.R."/>
            <person name="Pinto A.C."/>
            <person name="Barbosa E."/>
            <person name="Aburjaile F."/>
            <person name="Ali A."/>
            <person name="Diniz C.A."/>
            <person name="Hassan S.S."/>
            <person name="Fiaux K."/>
            <person name="Guimaraes L.C."/>
            <person name="Bakhtiar S.M."/>
            <person name="Pereira U."/>
            <person name="Almeida S.S."/>
            <person name="Abreu V.A."/>
            <person name="Rocha F.S."/>
            <person name="Dorella F.A."/>
            <person name="Miyoshi A."/>
            <person name="Silva A."/>
            <person name="Azevedo V."/>
            <person name="Tauch A."/>
        </authorList>
    </citation>
    <scope>NUCLEOTIDE SEQUENCE [LARGE SCALE GENOMIC DNA]</scope>
    <source>
        <strain evidence="2 3">258</strain>
    </source>
</reference>
<proteinExistence type="predicted"/>
<dbReference type="GeneID" id="93975197"/>
<dbReference type="KEGG" id="coe:CP258_03475"/>
<accession>A0AAX1FK63</accession>
<feature type="compositionally biased region" description="Basic and acidic residues" evidence="1">
    <location>
        <begin position="14"/>
        <end position="24"/>
    </location>
</feature>
<feature type="compositionally biased region" description="Basic residues" evidence="1">
    <location>
        <begin position="1"/>
        <end position="10"/>
    </location>
</feature>
<evidence type="ECO:0000313" key="2">
    <source>
        <dbReference type="EMBL" id="QGW56943.1"/>
    </source>
</evidence>
<evidence type="ECO:0000313" key="3">
    <source>
        <dbReference type="Proteomes" id="UP000006465"/>
    </source>
</evidence>
<dbReference type="EMBL" id="CP003540">
    <property type="protein sequence ID" value="QGW56943.1"/>
    <property type="molecule type" value="Genomic_DNA"/>
</dbReference>
<dbReference type="RefSeq" id="WP_014300570.1">
    <property type="nucleotide sequence ID" value="NC_017945.3"/>
</dbReference>
<name>A0AAX1FK63_CORPS</name>
<evidence type="ECO:0000256" key="1">
    <source>
        <dbReference type="SAM" id="MobiDB-lite"/>
    </source>
</evidence>
<protein>
    <submittedName>
        <fullName evidence="2">Uncharacterized protein</fullName>
    </submittedName>
</protein>